<dbReference type="InterPro" id="IPR036063">
    <property type="entry name" value="Smr_dom_sf"/>
</dbReference>
<sequence>MSASTSESHDASGNRRIKTKSKTTSSGWIAFDLKQRRKQQGLESQIDSEAYPLLVPAPIPEQSLFKQNGPLLEKKKKKPFSSVLVASTNYPSLMGTNINNFKTRVPVSNSSLVTTQNINTGVAIDTTHQKLNYLHPWADESLVQDVLAAVNNNFDEALSLLETMLVSENKDANNKEVESNNVNGDTSFGVEGVSLGEKASDMSIITNDPFNDGSIESVDEASSRLLLDALKNLPVEPEPQWEEDDVYLIHRKDAIRMIRSASCHSKAANDAYLRGDHLSAHRFSLKAQEEWTAAEKLNAEAAKAILTLKNPENDLWTVDLHGLHAVEAVQALRHHLQTVESLVSSSNDLAATLNGVQKESGMLLSASAQSMTHVEMGKSVRQHPSSSRQRPKLLQVITGKGNHSRGVAALPSAIRYFLSENGYHFDETRPGVIMIRPKFRLNVSSH</sequence>
<evidence type="ECO:0000259" key="2">
    <source>
        <dbReference type="PROSITE" id="PS50828"/>
    </source>
</evidence>
<keyword evidence="4" id="KW-1185">Reference proteome</keyword>
<dbReference type="PANTHER" id="PTHR47812:SF2">
    <property type="entry name" value="SMR (SMALL MUTS RELATED) DOMAIN-CONTAINING PROTEIN"/>
    <property type="match status" value="1"/>
</dbReference>
<dbReference type="Gene3D" id="3.30.1370.110">
    <property type="match status" value="1"/>
</dbReference>
<organism evidence="3 4">
    <name type="scientific">Buddleja alternifolia</name>
    <dbReference type="NCBI Taxonomy" id="168488"/>
    <lineage>
        <taxon>Eukaryota</taxon>
        <taxon>Viridiplantae</taxon>
        <taxon>Streptophyta</taxon>
        <taxon>Embryophyta</taxon>
        <taxon>Tracheophyta</taxon>
        <taxon>Spermatophyta</taxon>
        <taxon>Magnoliopsida</taxon>
        <taxon>eudicotyledons</taxon>
        <taxon>Gunneridae</taxon>
        <taxon>Pentapetalae</taxon>
        <taxon>asterids</taxon>
        <taxon>lamiids</taxon>
        <taxon>Lamiales</taxon>
        <taxon>Scrophulariaceae</taxon>
        <taxon>Buddlejeae</taxon>
        <taxon>Buddleja</taxon>
    </lineage>
</organism>
<dbReference type="PANTHER" id="PTHR47812">
    <property type="entry name" value="SMR (SMALL MUTS RELATED) DOMAIN-CONTAINING PROTEIN"/>
    <property type="match status" value="1"/>
</dbReference>
<dbReference type="SMART" id="SM00463">
    <property type="entry name" value="SMR"/>
    <property type="match status" value="1"/>
</dbReference>
<dbReference type="InterPro" id="IPR002625">
    <property type="entry name" value="Smr_dom"/>
</dbReference>
<name>A0AAV6XLY9_9LAMI</name>
<dbReference type="SUPFAM" id="SSF160443">
    <property type="entry name" value="SMR domain-like"/>
    <property type="match status" value="1"/>
</dbReference>
<dbReference type="EMBL" id="WHWC01000004">
    <property type="protein sequence ID" value="KAG8383323.1"/>
    <property type="molecule type" value="Genomic_DNA"/>
</dbReference>
<dbReference type="Proteomes" id="UP000826271">
    <property type="component" value="Unassembled WGS sequence"/>
</dbReference>
<dbReference type="Pfam" id="PF08590">
    <property type="entry name" value="DUF1771"/>
    <property type="match status" value="1"/>
</dbReference>
<feature type="domain" description="Smr" evidence="2">
    <location>
        <begin position="318"/>
        <end position="438"/>
    </location>
</feature>
<protein>
    <recommendedName>
        <fullName evidence="2">Smr domain-containing protein</fullName>
    </recommendedName>
</protein>
<feature type="region of interest" description="Disordered" evidence="1">
    <location>
        <begin position="1"/>
        <end position="24"/>
    </location>
</feature>
<evidence type="ECO:0000313" key="4">
    <source>
        <dbReference type="Proteomes" id="UP000826271"/>
    </source>
</evidence>
<gene>
    <name evidence="3" type="ORF">BUALT_Bualt04G0000600</name>
</gene>
<accession>A0AAV6XLY9</accession>
<dbReference type="SMART" id="SM01162">
    <property type="entry name" value="DUF1771"/>
    <property type="match status" value="1"/>
</dbReference>
<dbReference type="PROSITE" id="PS50828">
    <property type="entry name" value="SMR"/>
    <property type="match status" value="1"/>
</dbReference>
<dbReference type="InterPro" id="IPR013899">
    <property type="entry name" value="DUF1771"/>
</dbReference>
<evidence type="ECO:0000256" key="1">
    <source>
        <dbReference type="SAM" id="MobiDB-lite"/>
    </source>
</evidence>
<reference evidence="3" key="1">
    <citation type="submission" date="2019-10" db="EMBL/GenBank/DDBJ databases">
        <authorList>
            <person name="Zhang R."/>
            <person name="Pan Y."/>
            <person name="Wang J."/>
            <person name="Ma R."/>
            <person name="Yu S."/>
        </authorList>
    </citation>
    <scope>NUCLEOTIDE SEQUENCE</scope>
    <source>
        <strain evidence="3">LA-IB0</strain>
        <tissue evidence="3">Leaf</tissue>
    </source>
</reference>
<proteinExistence type="predicted"/>
<comment type="caution">
    <text evidence="3">The sequence shown here is derived from an EMBL/GenBank/DDBJ whole genome shotgun (WGS) entry which is preliminary data.</text>
</comment>
<dbReference type="AlphaFoldDB" id="A0AAV6XLY9"/>
<evidence type="ECO:0000313" key="3">
    <source>
        <dbReference type="EMBL" id="KAG8383323.1"/>
    </source>
</evidence>